<dbReference type="GO" id="GO:0005886">
    <property type="term" value="C:plasma membrane"/>
    <property type="evidence" value="ECO:0007669"/>
    <property type="project" value="TreeGrafter"/>
</dbReference>
<protein>
    <recommendedName>
        <fullName evidence="8">Major facilitator superfamily (MFS) profile domain-containing protein</fullName>
    </recommendedName>
</protein>
<accession>A0AAV5AKU2</accession>
<keyword evidence="4 5" id="KW-0472">Membrane</keyword>
<comment type="subcellular location">
    <subcellularLocation>
        <location evidence="1">Membrane</location>
        <topology evidence="1">Multi-pass membrane protein</topology>
    </subcellularLocation>
</comment>
<keyword evidence="3 5" id="KW-1133">Transmembrane helix</keyword>
<evidence type="ECO:0000256" key="3">
    <source>
        <dbReference type="ARBA" id="ARBA00022989"/>
    </source>
</evidence>
<evidence type="ECO:0000313" key="6">
    <source>
        <dbReference type="EMBL" id="GJJ15287.1"/>
    </source>
</evidence>
<dbReference type="Gene3D" id="1.20.1250.20">
    <property type="entry name" value="MFS general substrate transporter like domains"/>
    <property type="match status" value="1"/>
</dbReference>
<evidence type="ECO:0000313" key="7">
    <source>
        <dbReference type="Proteomes" id="UP001050691"/>
    </source>
</evidence>
<proteinExistence type="predicted"/>
<evidence type="ECO:0000256" key="4">
    <source>
        <dbReference type="ARBA" id="ARBA00023136"/>
    </source>
</evidence>
<dbReference type="PANTHER" id="PTHR23502">
    <property type="entry name" value="MAJOR FACILITATOR SUPERFAMILY"/>
    <property type="match status" value="1"/>
</dbReference>
<dbReference type="EMBL" id="BPWL01000011">
    <property type="protein sequence ID" value="GJJ15287.1"/>
    <property type="molecule type" value="Genomic_DNA"/>
</dbReference>
<feature type="transmembrane region" description="Helical" evidence="5">
    <location>
        <begin position="46"/>
        <end position="70"/>
    </location>
</feature>
<dbReference type="InterPro" id="IPR036259">
    <property type="entry name" value="MFS_trans_sf"/>
</dbReference>
<dbReference type="SUPFAM" id="SSF103473">
    <property type="entry name" value="MFS general substrate transporter"/>
    <property type="match status" value="1"/>
</dbReference>
<gene>
    <name evidence="6" type="ORF">Clacol_009563</name>
</gene>
<keyword evidence="2 5" id="KW-0812">Transmembrane</keyword>
<dbReference type="Pfam" id="PF07690">
    <property type="entry name" value="MFS_1"/>
    <property type="match status" value="1"/>
</dbReference>
<dbReference type="Gene3D" id="1.20.1720.10">
    <property type="entry name" value="Multidrug resistance protein D"/>
    <property type="match status" value="2"/>
</dbReference>
<feature type="transmembrane region" description="Helical" evidence="5">
    <location>
        <begin position="344"/>
        <end position="367"/>
    </location>
</feature>
<evidence type="ECO:0008006" key="8">
    <source>
        <dbReference type="Google" id="ProtNLM"/>
    </source>
</evidence>
<organism evidence="6 7">
    <name type="scientific">Clathrus columnatus</name>
    <dbReference type="NCBI Taxonomy" id="1419009"/>
    <lineage>
        <taxon>Eukaryota</taxon>
        <taxon>Fungi</taxon>
        <taxon>Dikarya</taxon>
        <taxon>Basidiomycota</taxon>
        <taxon>Agaricomycotina</taxon>
        <taxon>Agaricomycetes</taxon>
        <taxon>Phallomycetidae</taxon>
        <taxon>Phallales</taxon>
        <taxon>Clathraceae</taxon>
        <taxon>Clathrus</taxon>
    </lineage>
</organism>
<feature type="transmembrane region" description="Helical" evidence="5">
    <location>
        <begin position="147"/>
        <end position="171"/>
    </location>
</feature>
<evidence type="ECO:0000256" key="1">
    <source>
        <dbReference type="ARBA" id="ARBA00004141"/>
    </source>
</evidence>
<dbReference type="Proteomes" id="UP001050691">
    <property type="component" value="Unassembled WGS sequence"/>
</dbReference>
<feature type="transmembrane region" description="Helical" evidence="5">
    <location>
        <begin position="267"/>
        <end position="287"/>
    </location>
</feature>
<feature type="transmembrane region" description="Helical" evidence="5">
    <location>
        <begin position="82"/>
        <end position="106"/>
    </location>
</feature>
<dbReference type="InterPro" id="IPR011701">
    <property type="entry name" value="MFS"/>
</dbReference>
<feature type="transmembrane region" description="Helical" evidence="5">
    <location>
        <begin position="412"/>
        <end position="434"/>
    </location>
</feature>
<name>A0AAV5AKU2_9AGAM</name>
<sequence length="501" mass="54037">MSERTPLLHDPVTVEEDILPPSPSSSSSLEDYNHIYDRFTPSQKRFITLVVSMAGLIGPFASGSFIPIISEIAKDLNTTVEVINYTVGVYIFVIALGNLIWAPYAGYYGRQPVYLCSLPLITIGSLVTAGAAATISDIYKLEERGTAMGVFFGFILLGPPLAPISGGFLATYASWRIMQVVLGVLGFITFMIVLFYLPETIHPGERGIDKAMIHKKLIRQVKTYDGVLDLGLVKPLRGYVTSQVTCNIPECFVIVIHFDNLLQYVHCFPWLLSISYAPSALIIPLPFTLGSAYGLDTPAAIGSCFLPSGLGNISGAIVAGRIADATVIRGRKRRHGQWYPEDRLLATIPGGLVLIPLAMIVFAYTVTYIPGNIGLAICLMCLFFNGMGVDMVLTTSATYLVDILRTRGAEAVAVSSATRNGFGAIATALVVPMLNEIGLIKTNFIAAFCGWAAFACLAITIKCGDRLRAVVDVGFTNIKEISPMKASGIAHGIYDIALEDI</sequence>
<dbReference type="PANTHER" id="PTHR23502:SF64">
    <property type="entry name" value="TRANSPORTER, PUTATIVE (AFU_ORTHOLOGUE AFUA_3G11760)-RELATED"/>
    <property type="match status" value="1"/>
</dbReference>
<feature type="transmembrane region" description="Helical" evidence="5">
    <location>
        <begin position="373"/>
        <end position="400"/>
    </location>
</feature>
<keyword evidence="7" id="KW-1185">Reference proteome</keyword>
<feature type="transmembrane region" description="Helical" evidence="5">
    <location>
        <begin position="440"/>
        <end position="461"/>
    </location>
</feature>
<dbReference type="AlphaFoldDB" id="A0AAV5AKU2"/>
<comment type="caution">
    <text evidence="6">The sequence shown here is derived from an EMBL/GenBank/DDBJ whole genome shotgun (WGS) entry which is preliminary data.</text>
</comment>
<feature type="transmembrane region" description="Helical" evidence="5">
    <location>
        <begin position="177"/>
        <end position="197"/>
    </location>
</feature>
<feature type="transmembrane region" description="Helical" evidence="5">
    <location>
        <begin position="299"/>
        <end position="323"/>
    </location>
</feature>
<evidence type="ECO:0000256" key="5">
    <source>
        <dbReference type="SAM" id="Phobius"/>
    </source>
</evidence>
<reference evidence="6" key="1">
    <citation type="submission" date="2021-10" db="EMBL/GenBank/DDBJ databases">
        <title>De novo Genome Assembly of Clathrus columnatus (Basidiomycota, Fungi) Using Illumina and Nanopore Sequence Data.</title>
        <authorList>
            <person name="Ogiso-Tanaka E."/>
            <person name="Itagaki H."/>
            <person name="Hosoya T."/>
            <person name="Hosaka K."/>
        </authorList>
    </citation>
    <scope>NUCLEOTIDE SEQUENCE</scope>
    <source>
        <strain evidence="6">MO-923</strain>
    </source>
</reference>
<evidence type="ECO:0000256" key="2">
    <source>
        <dbReference type="ARBA" id="ARBA00022692"/>
    </source>
</evidence>
<feature type="transmembrane region" description="Helical" evidence="5">
    <location>
        <begin position="112"/>
        <end position="135"/>
    </location>
</feature>
<dbReference type="GO" id="GO:0022857">
    <property type="term" value="F:transmembrane transporter activity"/>
    <property type="evidence" value="ECO:0007669"/>
    <property type="project" value="InterPro"/>
</dbReference>